<gene>
    <name evidence="2" type="ORF">PENTCL1PPCAC_22832</name>
</gene>
<dbReference type="AlphaFoldDB" id="A0AAV5U2D5"/>
<accession>A0AAV5U2D5</accession>
<proteinExistence type="predicted"/>
<name>A0AAV5U2D5_9BILA</name>
<dbReference type="Proteomes" id="UP001432027">
    <property type="component" value="Unassembled WGS sequence"/>
</dbReference>
<dbReference type="Pfam" id="PF20252">
    <property type="entry name" value="BIG2_C"/>
    <property type="match status" value="1"/>
</dbReference>
<comment type="caution">
    <text evidence="2">The sequence shown here is derived from an EMBL/GenBank/DDBJ whole genome shotgun (WGS) entry which is preliminary data.</text>
</comment>
<dbReference type="InterPro" id="IPR016024">
    <property type="entry name" value="ARM-type_fold"/>
</dbReference>
<feature type="non-terminal residue" evidence="2">
    <location>
        <position position="1"/>
    </location>
</feature>
<feature type="domain" description="Sec7/BIG1-like C-terminal" evidence="1">
    <location>
        <begin position="174"/>
        <end position="352"/>
    </location>
</feature>
<organism evidence="2 3">
    <name type="scientific">Pristionchus entomophagus</name>
    <dbReference type="NCBI Taxonomy" id="358040"/>
    <lineage>
        <taxon>Eukaryota</taxon>
        <taxon>Metazoa</taxon>
        <taxon>Ecdysozoa</taxon>
        <taxon>Nematoda</taxon>
        <taxon>Chromadorea</taxon>
        <taxon>Rhabditida</taxon>
        <taxon>Rhabditina</taxon>
        <taxon>Diplogasteromorpha</taxon>
        <taxon>Diplogasteroidea</taxon>
        <taxon>Neodiplogasteridae</taxon>
        <taxon>Pristionchus</taxon>
    </lineage>
</organism>
<dbReference type="SUPFAM" id="SSF48371">
    <property type="entry name" value="ARM repeat"/>
    <property type="match status" value="1"/>
</dbReference>
<dbReference type="InterPro" id="IPR046455">
    <property type="entry name" value="Sec7/BIG1-like_C"/>
</dbReference>
<protein>
    <recommendedName>
        <fullName evidence="1">Sec7/BIG1-like C-terminal domain-containing protein</fullName>
    </recommendedName>
</protein>
<evidence type="ECO:0000259" key="1">
    <source>
        <dbReference type="Pfam" id="PF20252"/>
    </source>
</evidence>
<dbReference type="EMBL" id="BTSX01000005">
    <property type="protein sequence ID" value="GMT00658.1"/>
    <property type="molecule type" value="Genomic_DNA"/>
</dbReference>
<reference evidence="2" key="1">
    <citation type="submission" date="2023-10" db="EMBL/GenBank/DDBJ databases">
        <title>Genome assembly of Pristionchus species.</title>
        <authorList>
            <person name="Yoshida K."/>
            <person name="Sommer R.J."/>
        </authorList>
    </citation>
    <scope>NUCLEOTIDE SEQUENCE</scope>
    <source>
        <strain evidence="2">RS0144</strain>
    </source>
</reference>
<evidence type="ECO:0000313" key="3">
    <source>
        <dbReference type="Proteomes" id="UP001432027"/>
    </source>
</evidence>
<sequence>FEILKSHGSMMKEDWWNDLFKIMYRIFDHAKQEDGRADKSEWLKTTCNHAMFAIVDLITQFFSAIGPLLLPSLYDQFVCCLNQRNEFLAQTCVACLKNVIILNGNEFDDTLWDKTMETITHILNSTLPTDLIMKENGENGQVNGYVKEDKKNGMNNLGWLDDEEISEVIVMCIVQMDMVDAVSTIVLGADSNIGLLPSIHPPHLLSICKCLMASLNLANSFNASNGERTLLWKAGLRGSSKPNLPRLETRCLSTLFSILIVLLQDKRAIGLRDEVSSLLSSSFSLIFNSYSTSESRRCGLSPVMTRLLEECSSLDRQLILSSFGDTFPLCMCELVVTSETSELRTQVSSILKIFCMP</sequence>
<evidence type="ECO:0000313" key="2">
    <source>
        <dbReference type="EMBL" id="GMT00658.1"/>
    </source>
</evidence>
<keyword evidence="3" id="KW-1185">Reference proteome</keyword>